<dbReference type="Proteomes" id="UP000199409">
    <property type="component" value="Unassembled WGS sequence"/>
</dbReference>
<keyword evidence="2" id="KW-1185">Reference proteome</keyword>
<accession>A0A1H4AJC7</accession>
<dbReference type="STRING" id="37625.SAMN05660420_01862"/>
<organism evidence="1 2">
    <name type="scientific">Desulfuromusa kysingii</name>
    <dbReference type="NCBI Taxonomy" id="37625"/>
    <lineage>
        <taxon>Bacteria</taxon>
        <taxon>Pseudomonadati</taxon>
        <taxon>Thermodesulfobacteriota</taxon>
        <taxon>Desulfuromonadia</taxon>
        <taxon>Desulfuromonadales</taxon>
        <taxon>Geopsychrobacteraceae</taxon>
        <taxon>Desulfuromusa</taxon>
    </lineage>
</organism>
<name>A0A1H4AJC7_9BACT</name>
<keyword evidence="1" id="KW-0378">Hydrolase</keyword>
<keyword evidence="1" id="KW-0540">Nuclease</keyword>
<evidence type="ECO:0000313" key="2">
    <source>
        <dbReference type="Proteomes" id="UP000199409"/>
    </source>
</evidence>
<dbReference type="OrthoDB" id="9813425at2"/>
<keyword evidence="1" id="KW-0255">Endonuclease</keyword>
<gene>
    <name evidence="1" type="ORF">SAMN05660420_01862</name>
</gene>
<sequence length="247" mass="27633">MATFRIMSYHINGARNAAGEIAPELCAAVIREQQPELVMLQRIGSPIGASSAELLAERVGLAVYGTDLEGDCAFLSRYPLYHLQEFQLGYGNYCLQADLDRDGERIHLFNLTLSWDLRQRREQVKYLVNSQLLNNPSLPCATIVCGDFGLPLWGSGQIPLHEHLRRASFPVWRANFPSKIPLWGRDRVYLKGPIRALSGQVVMSGQARHASTHLPLVLTVETRDTRQVLKVKKSTRVTSKQPTPICG</sequence>
<dbReference type="GO" id="GO:0004527">
    <property type="term" value="F:exonuclease activity"/>
    <property type="evidence" value="ECO:0007669"/>
    <property type="project" value="UniProtKB-KW"/>
</dbReference>
<dbReference type="EMBL" id="FNQN01000005">
    <property type="protein sequence ID" value="SEA35891.1"/>
    <property type="molecule type" value="Genomic_DNA"/>
</dbReference>
<proteinExistence type="predicted"/>
<dbReference type="InterPro" id="IPR036691">
    <property type="entry name" value="Endo/exonu/phosph_ase_sf"/>
</dbReference>
<protein>
    <submittedName>
        <fullName evidence="1">Metal-dependent hydrolase, endonuclease/exonuclease/phosphatase family</fullName>
    </submittedName>
</protein>
<dbReference type="Gene3D" id="3.60.10.10">
    <property type="entry name" value="Endonuclease/exonuclease/phosphatase"/>
    <property type="match status" value="1"/>
</dbReference>
<keyword evidence="1" id="KW-0269">Exonuclease</keyword>
<dbReference type="SUPFAM" id="SSF56219">
    <property type="entry name" value="DNase I-like"/>
    <property type="match status" value="1"/>
</dbReference>
<reference evidence="1 2" key="1">
    <citation type="submission" date="2016-10" db="EMBL/GenBank/DDBJ databases">
        <authorList>
            <person name="de Groot N.N."/>
        </authorList>
    </citation>
    <scope>NUCLEOTIDE SEQUENCE [LARGE SCALE GENOMIC DNA]</scope>
    <source>
        <strain evidence="1 2">DSM 7343</strain>
    </source>
</reference>
<dbReference type="GO" id="GO:0004519">
    <property type="term" value="F:endonuclease activity"/>
    <property type="evidence" value="ECO:0007669"/>
    <property type="project" value="UniProtKB-KW"/>
</dbReference>
<dbReference type="AlphaFoldDB" id="A0A1H4AJC7"/>
<dbReference type="RefSeq" id="WP_092347235.1">
    <property type="nucleotide sequence ID" value="NZ_FNQN01000005.1"/>
</dbReference>
<evidence type="ECO:0000313" key="1">
    <source>
        <dbReference type="EMBL" id="SEA35891.1"/>
    </source>
</evidence>